<comment type="caution">
    <text evidence="2">The sequence shown here is derived from an EMBL/GenBank/DDBJ whole genome shotgun (WGS) entry which is preliminary data.</text>
</comment>
<feature type="transmembrane region" description="Helical" evidence="1">
    <location>
        <begin position="151"/>
        <end position="175"/>
    </location>
</feature>
<dbReference type="AlphaFoldDB" id="A0A644X4U9"/>
<proteinExistence type="predicted"/>
<gene>
    <name evidence="2" type="ORF">SDC9_57218</name>
</gene>
<accession>A0A644X4U9</accession>
<protein>
    <submittedName>
        <fullName evidence="2">Uncharacterized protein</fullName>
    </submittedName>
</protein>
<feature type="transmembrane region" description="Helical" evidence="1">
    <location>
        <begin position="113"/>
        <end position="130"/>
    </location>
</feature>
<feature type="transmembrane region" description="Helical" evidence="1">
    <location>
        <begin position="49"/>
        <end position="69"/>
    </location>
</feature>
<feature type="transmembrane region" description="Helical" evidence="1">
    <location>
        <begin position="20"/>
        <end position="37"/>
    </location>
</feature>
<keyword evidence="1" id="KW-1133">Transmembrane helix</keyword>
<keyword evidence="1" id="KW-0812">Transmembrane</keyword>
<sequence>MNYKQQFLQFLASGNFRSVVIDFCIVACDFLIGYIMFRYLDMNDEDRMLIVFGVPFVICAVAYLAGLLVGELGVERGFFGDKKDDKSDTGLAFNSIMIGAFIMVAIAVTNVPYWIALSSMFLIAALWYYLHWRVMRASRKADHIPQKKYRYLAVVLLFPLMMCVVVFTNILSSMITNTHDLAGNIAMVFLMMMVTWGISYVPRRFVKAMVNVKMTEGYFITFLLIDYSLKVLTH</sequence>
<keyword evidence="1" id="KW-0472">Membrane</keyword>
<dbReference type="EMBL" id="VSSQ01001753">
    <property type="protein sequence ID" value="MPM10881.1"/>
    <property type="molecule type" value="Genomic_DNA"/>
</dbReference>
<organism evidence="2">
    <name type="scientific">bioreactor metagenome</name>
    <dbReference type="NCBI Taxonomy" id="1076179"/>
    <lineage>
        <taxon>unclassified sequences</taxon>
        <taxon>metagenomes</taxon>
        <taxon>ecological metagenomes</taxon>
    </lineage>
</organism>
<feature type="transmembrane region" description="Helical" evidence="1">
    <location>
        <begin position="181"/>
        <end position="201"/>
    </location>
</feature>
<feature type="transmembrane region" description="Helical" evidence="1">
    <location>
        <begin position="90"/>
        <end position="107"/>
    </location>
</feature>
<reference evidence="2" key="1">
    <citation type="submission" date="2019-08" db="EMBL/GenBank/DDBJ databases">
        <authorList>
            <person name="Kucharzyk K."/>
            <person name="Murdoch R.W."/>
            <person name="Higgins S."/>
            <person name="Loffler F."/>
        </authorList>
    </citation>
    <scope>NUCLEOTIDE SEQUENCE</scope>
</reference>
<name>A0A644X4U9_9ZZZZ</name>
<evidence type="ECO:0000256" key="1">
    <source>
        <dbReference type="SAM" id="Phobius"/>
    </source>
</evidence>
<evidence type="ECO:0000313" key="2">
    <source>
        <dbReference type="EMBL" id="MPM10881.1"/>
    </source>
</evidence>